<dbReference type="InterPro" id="IPR003737">
    <property type="entry name" value="GlcNAc_PI_deacetylase-related"/>
</dbReference>
<evidence type="ECO:0000313" key="2">
    <source>
        <dbReference type="Proteomes" id="UP000430222"/>
    </source>
</evidence>
<dbReference type="PANTHER" id="PTHR12993:SF11">
    <property type="entry name" value="N-ACETYLGLUCOSAMINYL-PHOSPHATIDYLINOSITOL DE-N-ACETYLASE"/>
    <property type="match status" value="1"/>
</dbReference>
<dbReference type="Gene3D" id="3.40.50.10320">
    <property type="entry name" value="LmbE-like"/>
    <property type="match status" value="1"/>
</dbReference>
<dbReference type="SUPFAM" id="SSF102588">
    <property type="entry name" value="LmbE-like"/>
    <property type="match status" value="1"/>
</dbReference>
<dbReference type="EMBL" id="VUNL01000020">
    <property type="protein sequence ID" value="MSV25944.1"/>
    <property type="molecule type" value="Genomic_DNA"/>
</dbReference>
<gene>
    <name evidence="1" type="ORF">FYJ78_12375</name>
</gene>
<proteinExistence type="predicted"/>
<dbReference type="GO" id="GO:0016811">
    <property type="term" value="F:hydrolase activity, acting on carbon-nitrogen (but not peptide) bonds, in linear amides"/>
    <property type="evidence" value="ECO:0007669"/>
    <property type="project" value="TreeGrafter"/>
</dbReference>
<dbReference type="PANTHER" id="PTHR12993">
    <property type="entry name" value="N-ACETYLGLUCOSAMINYL-PHOSPHATIDYLINOSITOL DE-N-ACETYLASE-RELATED"/>
    <property type="match status" value="1"/>
</dbReference>
<comment type="caution">
    <text evidence="1">The sequence shown here is derived from an EMBL/GenBank/DDBJ whole genome shotgun (WGS) entry which is preliminary data.</text>
</comment>
<name>A0A6I2V0Q2_9FIRM</name>
<accession>A0A6I2V0Q2</accession>
<keyword evidence="2" id="KW-1185">Reference proteome</keyword>
<dbReference type="InterPro" id="IPR024078">
    <property type="entry name" value="LmbE-like_dom_sf"/>
</dbReference>
<sequence>MKVLVIAPHPDDEVLGCGGTIAKYVSQGDKVYVCIVTKGCEPLFAMDGVIKVRNECVKADKFLGVEKTIFLDFPAAMLEDVPRYKLNDALVKVVQEVKPDIVYLPHRGDMQLDHKMTVDAAMVALRPKYAHVIKKIYAYETLSETGWDVPNVTNEFIPNAYHDISEYLENKLIAMNMFTTQLAQFPNARSIEAIKALAMYRGATVNCMAAEAFSLIREII</sequence>
<protein>
    <submittedName>
        <fullName evidence="1">PIG-L family deacetylase</fullName>
    </submittedName>
</protein>
<reference evidence="1 2" key="1">
    <citation type="submission" date="2019-08" db="EMBL/GenBank/DDBJ databases">
        <title>In-depth cultivation of the pig gut microbiome towards novel bacterial diversity and tailored functional studies.</title>
        <authorList>
            <person name="Wylensek D."/>
            <person name="Hitch T.C.A."/>
            <person name="Clavel T."/>
        </authorList>
    </citation>
    <scope>NUCLEOTIDE SEQUENCE [LARGE SCALE GENOMIC DNA]</scope>
    <source>
        <strain evidence="2">WCA-380-WT-3B3</strain>
    </source>
</reference>
<dbReference type="Proteomes" id="UP000430222">
    <property type="component" value="Unassembled WGS sequence"/>
</dbReference>
<dbReference type="AlphaFoldDB" id="A0A6I2V0Q2"/>
<evidence type="ECO:0000313" key="1">
    <source>
        <dbReference type="EMBL" id="MSV25944.1"/>
    </source>
</evidence>
<organism evidence="1 2">
    <name type="scientific">Selenomonas montiformis</name>
    <dbReference type="NCBI Taxonomy" id="2652285"/>
    <lineage>
        <taxon>Bacteria</taxon>
        <taxon>Bacillati</taxon>
        <taxon>Bacillota</taxon>
        <taxon>Negativicutes</taxon>
        <taxon>Selenomonadales</taxon>
        <taxon>Selenomonadaceae</taxon>
        <taxon>Selenomonas</taxon>
    </lineage>
</organism>
<dbReference type="RefSeq" id="WP_154621711.1">
    <property type="nucleotide sequence ID" value="NZ_VUNL01000020.1"/>
</dbReference>
<dbReference type="Pfam" id="PF02585">
    <property type="entry name" value="PIG-L"/>
    <property type="match status" value="1"/>
</dbReference>